<gene>
    <name evidence="2" type="ORF">GCM10010430_09830</name>
</gene>
<protein>
    <recommendedName>
        <fullName evidence="4">WXG100 family type VII secretion target</fullName>
    </recommendedName>
</protein>
<evidence type="ECO:0000313" key="3">
    <source>
        <dbReference type="Proteomes" id="UP001500305"/>
    </source>
</evidence>
<dbReference type="RefSeq" id="WP_344634942.1">
    <property type="nucleotide sequence ID" value="NZ_BAAATR010000003.1"/>
</dbReference>
<proteinExistence type="predicted"/>
<evidence type="ECO:0000256" key="1">
    <source>
        <dbReference type="SAM" id="MobiDB-lite"/>
    </source>
</evidence>
<sequence length="119" mass="12420">MAAGGSDQFRIKPWEVHGEGREFEQLSNDFARAALALEQGMAGLGSPWGKDDPGSGFGQEYDEAQHGVLAGLNGLADRLAGIGAGLHTMADQASQTEQDIAADFNRQHPGGTAAGRQVV</sequence>
<organism evidence="2 3">
    <name type="scientific">Kitasatospora cystarginea</name>
    <dbReference type="NCBI Taxonomy" id="58350"/>
    <lineage>
        <taxon>Bacteria</taxon>
        <taxon>Bacillati</taxon>
        <taxon>Actinomycetota</taxon>
        <taxon>Actinomycetes</taxon>
        <taxon>Kitasatosporales</taxon>
        <taxon>Streptomycetaceae</taxon>
        <taxon>Kitasatospora</taxon>
    </lineage>
</organism>
<feature type="region of interest" description="Disordered" evidence="1">
    <location>
        <begin position="93"/>
        <end position="119"/>
    </location>
</feature>
<reference evidence="2 3" key="1">
    <citation type="journal article" date="2019" name="Int. J. Syst. Evol. Microbiol.">
        <title>The Global Catalogue of Microorganisms (GCM) 10K type strain sequencing project: providing services to taxonomists for standard genome sequencing and annotation.</title>
        <authorList>
            <consortium name="The Broad Institute Genomics Platform"/>
            <consortium name="The Broad Institute Genome Sequencing Center for Infectious Disease"/>
            <person name="Wu L."/>
            <person name="Ma J."/>
        </authorList>
    </citation>
    <scope>NUCLEOTIDE SEQUENCE [LARGE SCALE GENOMIC DNA]</scope>
    <source>
        <strain evidence="2 3">JCM 7356</strain>
    </source>
</reference>
<name>A0ABN3DHX6_9ACTN</name>
<dbReference type="Proteomes" id="UP001500305">
    <property type="component" value="Unassembled WGS sequence"/>
</dbReference>
<comment type="caution">
    <text evidence="2">The sequence shown here is derived from an EMBL/GenBank/DDBJ whole genome shotgun (WGS) entry which is preliminary data.</text>
</comment>
<evidence type="ECO:0008006" key="4">
    <source>
        <dbReference type="Google" id="ProtNLM"/>
    </source>
</evidence>
<keyword evidence="3" id="KW-1185">Reference proteome</keyword>
<evidence type="ECO:0000313" key="2">
    <source>
        <dbReference type="EMBL" id="GAA2231564.1"/>
    </source>
</evidence>
<accession>A0ABN3DHX6</accession>
<dbReference type="Gene3D" id="1.10.287.1060">
    <property type="entry name" value="ESAT-6-like"/>
    <property type="match status" value="1"/>
</dbReference>
<dbReference type="EMBL" id="BAAATR010000003">
    <property type="protein sequence ID" value="GAA2231564.1"/>
    <property type="molecule type" value="Genomic_DNA"/>
</dbReference>